<feature type="region of interest" description="Disordered" evidence="1">
    <location>
        <begin position="68"/>
        <end position="95"/>
    </location>
</feature>
<name>A0ABT9MYC1_9ACTN</name>
<dbReference type="RefSeq" id="WP_306833016.1">
    <property type="nucleotide sequence ID" value="NZ_JAUSRA010000001.1"/>
</dbReference>
<sequence>MIHPHGERWLLRGDIGGRAPGDDETPLAGCLDLDGVFVDLPPRPHERFTLVDCVPEGALADALREPGRRAAADLAASDRGPLALRPAGVTEPVDR</sequence>
<comment type="caution">
    <text evidence="2">The sequence shown here is derived from an EMBL/GenBank/DDBJ whole genome shotgun (WGS) entry which is preliminary data.</text>
</comment>
<protein>
    <submittedName>
        <fullName evidence="2">Uncharacterized protein</fullName>
    </submittedName>
</protein>
<reference evidence="2 3" key="1">
    <citation type="submission" date="2023-07" db="EMBL/GenBank/DDBJ databases">
        <title>Sequencing the genomes of 1000 actinobacteria strains.</title>
        <authorList>
            <person name="Klenk H.-P."/>
        </authorList>
    </citation>
    <scope>NUCLEOTIDE SEQUENCE [LARGE SCALE GENOMIC DNA]</scope>
    <source>
        <strain evidence="2 3">DSM 44710</strain>
    </source>
</reference>
<keyword evidence="3" id="KW-1185">Reference proteome</keyword>
<accession>A0ABT9MYC1</accession>
<proteinExistence type="predicted"/>
<evidence type="ECO:0000256" key="1">
    <source>
        <dbReference type="SAM" id="MobiDB-lite"/>
    </source>
</evidence>
<dbReference type="EMBL" id="JAUSRA010000001">
    <property type="protein sequence ID" value="MDP9796436.1"/>
    <property type="molecule type" value="Genomic_DNA"/>
</dbReference>
<organism evidence="2 3">
    <name type="scientific">Catenuloplanes nepalensis</name>
    <dbReference type="NCBI Taxonomy" id="587533"/>
    <lineage>
        <taxon>Bacteria</taxon>
        <taxon>Bacillati</taxon>
        <taxon>Actinomycetota</taxon>
        <taxon>Actinomycetes</taxon>
        <taxon>Micromonosporales</taxon>
        <taxon>Micromonosporaceae</taxon>
        <taxon>Catenuloplanes</taxon>
    </lineage>
</organism>
<gene>
    <name evidence="2" type="ORF">J2S43_004948</name>
</gene>
<evidence type="ECO:0000313" key="2">
    <source>
        <dbReference type="EMBL" id="MDP9796436.1"/>
    </source>
</evidence>
<evidence type="ECO:0000313" key="3">
    <source>
        <dbReference type="Proteomes" id="UP001240984"/>
    </source>
</evidence>
<dbReference type="Proteomes" id="UP001240984">
    <property type="component" value="Unassembled WGS sequence"/>
</dbReference>